<accession>K0RG03</accession>
<feature type="region of interest" description="Disordered" evidence="1">
    <location>
        <begin position="15"/>
        <end position="45"/>
    </location>
</feature>
<gene>
    <name evidence="2" type="ORF">THAOC_33330</name>
</gene>
<name>K0RG03_THAOC</name>
<dbReference type="EMBL" id="AGNL01046484">
    <property type="protein sequence ID" value="EJK47916.1"/>
    <property type="molecule type" value="Genomic_DNA"/>
</dbReference>
<keyword evidence="3" id="KW-1185">Reference proteome</keyword>
<dbReference type="Proteomes" id="UP000266841">
    <property type="component" value="Unassembled WGS sequence"/>
</dbReference>
<feature type="compositionally biased region" description="Basic and acidic residues" evidence="1">
    <location>
        <begin position="21"/>
        <end position="39"/>
    </location>
</feature>
<reference evidence="2 3" key="1">
    <citation type="journal article" date="2012" name="Genome Biol.">
        <title>Genome and low-iron response of an oceanic diatom adapted to chronic iron limitation.</title>
        <authorList>
            <person name="Lommer M."/>
            <person name="Specht M."/>
            <person name="Roy A.S."/>
            <person name="Kraemer L."/>
            <person name="Andreson R."/>
            <person name="Gutowska M.A."/>
            <person name="Wolf J."/>
            <person name="Bergner S.V."/>
            <person name="Schilhabel M.B."/>
            <person name="Klostermeier U.C."/>
            <person name="Beiko R.G."/>
            <person name="Rosenstiel P."/>
            <person name="Hippler M."/>
            <person name="Laroche J."/>
        </authorList>
    </citation>
    <scope>NUCLEOTIDE SEQUENCE [LARGE SCALE GENOMIC DNA]</scope>
    <source>
        <strain evidence="2 3">CCMP1005</strain>
    </source>
</reference>
<evidence type="ECO:0000313" key="3">
    <source>
        <dbReference type="Proteomes" id="UP000266841"/>
    </source>
</evidence>
<protein>
    <submittedName>
        <fullName evidence="2">Uncharacterized protein</fullName>
    </submittedName>
</protein>
<dbReference type="AlphaFoldDB" id="K0RG03"/>
<evidence type="ECO:0000313" key="2">
    <source>
        <dbReference type="EMBL" id="EJK47916.1"/>
    </source>
</evidence>
<evidence type="ECO:0000256" key="1">
    <source>
        <dbReference type="SAM" id="MobiDB-lite"/>
    </source>
</evidence>
<proteinExistence type="predicted"/>
<comment type="caution">
    <text evidence="2">The sequence shown here is derived from an EMBL/GenBank/DDBJ whole genome shotgun (WGS) entry which is preliminary data.</text>
</comment>
<sequence length="131" mass="14000">MTRALLLEGFVGSTPLASPRDTTELRAERSKDPEPDRHTSPFASHLGSACSSDHPVIIVSCLLLVTVLTLTNQRISNVSLSVDGPRRSARLDASRSARMCSRWPPESVEETAGVVLFQGSGNSVGLSHDCA</sequence>
<organism evidence="2 3">
    <name type="scientific">Thalassiosira oceanica</name>
    <name type="common">Marine diatom</name>
    <dbReference type="NCBI Taxonomy" id="159749"/>
    <lineage>
        <taxon>Eukaryota</taxon>
        <taxon>Sar</taxon>
        <taxon>Stramenopiles</taxon>
        <taxon>Ochrophyta</taxon>
        <taxon>Bacillariophyta</taxon>
        <taxon>Coscinodiscophyceae</taxon>
        <taxon>Thalassiosirophycidae</taxon>
        <taxon>Thalassiosirales</taxon>
        <taxon>Thalassiosiraceae</taxon>
        <taxon>Thalassiosira</taxon>
    </lineage>
</organism>